<dbReference type="PANTHER" id="PTHR30349">
    <property type="entry name" value="PHAGE INTEGRASE-RELATED"/>
    <property type="match status" value="1"/>
</dbReference>
<dbReference type="GO" id="GO:0003677">
    <property type="term" value="F:DNA binding"/>
    <property type="evidence" value="ECO:0007669"/>
    <property type="project" value="UniProtKB-KW"/>
</dbReference>
<proteinExistence type="inferred from homology"/>
<evidence type="ECO:0000256" key="1">
    <source>
        <dbReference type="ARBA" id="ARBA00008857"/>
    </source>
</evidence>
<evidence type="ECO:0000259" key="4">
    <source>
        <dbReference type="PROSITE" id="PS51898"/>
    </source>
</evidence>
<dbReference type="EMBL" id="AWQS01000067">
    <property type="protein sequence ID" value="EWT06081.1"/>
    <property type="molecule type" value="Genomic_DNA"/>
</dbReference>
<feature type="domain" description="Tyr recombinase" evidence="4">
    <location>
        <begin position="110"/>
        <end position="310"/>
    </location>
</feature>
<keyword evidence="6" id="KW-1185">Reference proteome</keyword>
<keyword evidence="3" id="KW-0233">DNA recombination</keyword>
<protein>
    <recommendedName>
        <fullName evidence="4">Tyr recombinase domain-containing protein</fullName>
    </recommendedName>
</protein>
<dbReference type="Pfam" id="PF00589">
    <property type="entry name" value="Phage_integrase"/>
    <property type="match status" value="1"/>
</dbReference>
<evidence type="ECO:0000313" key="5">
    <source>
        <dbReference type="EMBL" id="EWT06081.1"/>
    </source>
</evidence>
<dbReference type="Proteomes" id="UP000019494">
    <property type="component" value="Unassembled WGS sequence"/>
</dbReference>
<dbReference type="InterPro" id="IPR011010">
    <property type="entry name" value="DNA_brk_join_enz"/>
</dbReference>
<comment type="caution">
    <text evidence="5">The sequence shown here is derived from an EMBL/GenBank/DDBJ whole genome shotgun (WGS) entry which is preliminary data.</text>
</comment>
<dbReference type="Gene3D" id="1.10.443.10">
    <property type="entry name" value="Intergrase catalytic core"/>
    <property type="match status" value="1"/>
</dbReference>
<evidence type="ECO:0000256" key="3">
    <source>
        <dbReference type="ARBA" id="ARBA00023172"/>
    </source>
</evidence>
<dbReference type="AlphaFoldDB" id="W9GIM8"/>
<reference evidence="6" key="1">
    <citation type="submission" date="2013-08" db="EMBL/GenBank/DDBJ databases">
        <title>Intrasporangium oryzae NRRL B-24470.</title>
        <authorList>
            <person name="Liu H."/>
            <person name="Wang G."/>
        </authorList>
    </citation>
    <scope>NUCLEOTIDE SEQUENCE [LARGE SCALE GENOMIC DNA]</scope>
    <source>
        <strain evidence="6">Q5-1</strain>
    </source>
</reference>
<dbReference type="InterPro" id="IPR013762">
    <property type="entry name" value="Integrase-like_cat_sf"/>
</dbReference>
<evidence type="ECO:0000256" key="2">
    <source>
        <dbReference type="ARBA" id="ARBA00023125"/>
    </source>
</evidence>
<dbReference type="OrthoDB" id="148546at2"/>
<accession>W9GIM8</accession>
<dbReference type="RefSeq" id="WP_034716067.1">
    <property type="nucleotide sequence ID" value="NZ_AWQS01000067.1"/>
</dbReference>
<dbReference type="SUPFAM" id="SSF56349">
    <property type="entry name" value="DNA breaking-rejoining enzymes"/>
    <property type="match status" value="1"/>
</dbReference>
<comment type="similarity">
    <text evidence="1">Belongs to the 'phage' integrase family.</text>
</comment>
<dbReference type="GO" id="GO:0015074">
    <property type="term" value="P:DNA integration"/>
    <property type="evidence" value="ECO:0007669"/>
    <property type="project" value="InterPro"/>
</dbReference>
<keyword evidence="2" id="KW-0238">DNA-binding</keyword>
<dbReference type="InterPro" id="IPR050090">
    <property type="entry name" value="Tyrosine_recombinase_XerCD"/>
</dbReference>
<gene>
    <name evidence="5" type="ORF">N864_00215</name>
</gene>
<name>W9GIM8_9MICO</name>
<dbReference type="InterPro" id="IPR002104">
    <property type="entry name" value="Integrase_catalytic"/>
</dbReference>
<organism evidence="5 6">
    <name type="scientific">Intrasporangium chromatireducens Q5-1</name>
    <dbReference type="NCBI Taxonomy" id="584657"/>
    <lineage>
        <taxon>Bacteria</taxon>
        <taxon>Bacillati</taxon>
        <taxon>Actinomycetota</taxon>
        <taxon>Actinomycetes</taxon>
        <taxon>Micrococcales</taxon>
        <taxon>Intrasporangiaceae</taxon>
        <taxon>Intrasporangium</taxon>
    </lineage>
</organism>
<dbReference type="PANTHER" id="PTHR30349:SF41">
    <property type="entry name" value="INTEGRASE_RECOMBINASE PROTEIN MJ0367-RELATED"/>
    <property type="match status" value="1"/>
</dbReference>
<dbReference type="PROSITE" id="PS51898">
    <property type="entry name" value="TYR_RECOMBINASE"/>
    <property type="match status" value="1"/>
</dbReference>
<sequence>MPAEITPDGAFPELFREYVEYKRNLGYVYPRSRLYLVRALSRFLAGWATDEPVLTQDAAEAFAAPRDAEAPGSAAGRRGIARQFALFLRWKGIDAWVLPERCQPRQPSSFAPRIITAEEMARIIACADACPASRCGPQTQPVYAMLVRLLWCCGLRIGEALSLRVGEVHLTEAVITVRKAKHNRTRLVPMSPSLAAHARRYSAAVGLVPEDPAAWFFPSPRGGAYNPVSATAHIQTLMLEAGVTTASGRAPRAHDLRHSYAVAALAKMQADGVDVGAALPVLATFMGHADIVSAEYYLRLDPSAWAGIEQAMADTYAGLFPHEAV</sequence>
<evidence type="ECO:0000313" key="6">
    <source>
        <dbReference type="Proteomes" id="UP000019494"/>
    </source>
</evidence>
<dbReference type="GO" id="GO:0006310">
    <property type="term" value="P:DNA recombination"/>
    <property type="evidence" value="ECO:0007669"/>
    <property type="project" value="UniProtKB-KW"/>
</dbReference>